<dbReference type="EMBL" id="KN832025">
    <property type="protein sequence ID" value="KIN97712.1"/>
    <property type="molecule type" value="Genomic_DNA"/>
</dbReference>
<evidence type="ECO:0000313" key="8">
    <source>
        <dbReference type="Proteomes" id="UP000054217"/>
    </source>
</evidence>
<keyword evidence="4" id="KW-0808">Transferase</keyword>
<dbReference type="OrthoDB" id="4062651at2759"/>
<evidence type="ECO:0000256" key="5">
    <source>
        <dbReference type="SAM" id="MobiDB-lite"/>
    </source>
</evidence>
<evidence type="ECO:0000259" key="6">
    <source>
        <dbReference type="PROSITE" id="PS50011"/>
    </source>
</evidence>
<evidence type="ECO:0000256" key="2">
    <source>
        <dbReference type="ARBA" id="ARBA00022840"/>
    </source>
</evidence>
<dbReference type="GO" id="GO:0000226">
    <property type="term" value="P:microtubule cytoskeleton organization"/>
    <property type="evidence" value="ECO:0007669"/>
    <property type="project" value="TreeGrafter"/>
</dbReference>
<keyword evidence="4" id="KW-0723">Serine/threonine-protein kinase</keyword>
<sequence>MSFPTHILDAHPGYHITEQPLTGYHHNDPYHPERWTTLPDVFRHQGDPYDIPVDDSPPSDLAFHTQGDPGPPRSTHHLPLATSTDSLSPAALFLSAFSPPTSHTRLPDDEGESVAGYVLGPVIGYGSFSTIRRASSPSGGIVAIKIVKHSELQRQNNPDLARKRLNHETRVWSSLSHEHILPLFTFEHTAYADFFVTLFCPAGSLFDILKRQGTPGLPHDDVGMMFRQVVRGVRYLHQVADYVHCDIKLENVLVDEMGVCRIGDFGLARKIGEPDEDDAFDPAAVHRHRSTISYSRRKVKDSLPSHATIVRHHARRHRTSTPLGDGPQVPVHPAHAFPAGSLPYVAPELLSPTQGRHVRAHPAQDMWALGVLLYVLLTGRLPFSDPFEPRLTMKILHGAFDMPEGIGRGAERVLRGCLERSVTRRWTISMVDDAAWGIGWG</sequence>
<dbReference type="GO" id="GO:0035556">
    <property type="term" value="P:intracellular signal transduction"/>
    <property type="evidence" value="ECO:0007669"/>
    <property type="project" value="TreeGrafter"/>
</dbReference>
<evidence type="ECO:0000256" key="1">
    <source>
        <dbReference type="ARBA" id="ARBA00022741"/>
    </source>
</evidence>
<reference evidence="7 8" key="1">
    <citation type="submission" date="2014-04" db="EMBL/GenBank/DDBJ databases">
        <authorList>
            <consortium name="DOE Joint Genome Institute"/>
            <person name="Kuo A."/>
            <person name="Kohler A."/>
            <person name="Costa M.D."/>
            <person name="Nagy L.G."/>
            <person name="Floudas D."/>
            <person name="Copeland A."/>
            <person name="Barry K.W."/>
            <person name="Cichocki N."/>
            <person name="Veneault-Fourrey C."/>
            <person name="LaButti K."/>
            <person name="Lindquist E.A."/>
            <person name="Lipzen A."/>
            <person name="Lundell T."/>
            <person name="Morin E."/>
            <person name="Murat C."/>
            <person name="Sun H."/>
            <person name="Tunlid A."/>
            <person name="Henrissat B."/>
            <person name="Grigoriev I.V."/>
            <person name="Hibbett D.S."/>
            <person name="Martin F."/>
            <person name="Nordberg H.P."/>
            <person name="Cantor M.N."/>
            <person name="Hua S.X."/>
        </authorList>
    </citation>
    <scope>NUCLEOTIDE SEQUENCE [LARGE SCALE GENOMIC DNA]</scope>
    <source>
        <strain evidence="7 8">Marx 270</strain>
    </source>
</reference>
<organism evidence="7 8">
    <name type="scientific">Pisolithus tinctorius Marx 270</name>
    <dbReference type="NCBI Taxonomy" id="870435"/>
    <lineage>
        <taxon>Eukaryota</taxon>
        <taxon>Fungi</taxon>
        <taxon>Dikarya</taxon>
        <taxon>Basidiomycota</taxon>
        <taxon>Agaricomycotina</taxon>
        <taxon>Agaricomycetes</taxon>
        <taxon>Agaricomycetidae</taxon>
        <taxon>Boletales</taxon>
        <taxon>Sclerodermatineae</taxon>
        <taxon>Pisolithaceae</taxon>
        <taxon>Pisolithus</taxon>
    </lineage>
</organism>
<dbReference type="Gene3D" id="1.10.510.10">
    <property type="entry name" value="Transferase(Phosphotransferase) domain 1"/>
    <property type="match status" value="2"/>
</dbReference>
<keyword evidence="4" id="KW-0418">Kinase</keyword>
<dbReference type="InterPro" id="IPR017441">
    <property type="entry name" value="Protein_kinase_ATP_BS"/>
</dbReference>
<dbReference type="PROSITE" id="PS00108">
    <property type="entry name" value="PROTEIN_KINASE_ST"/>
    <property type="match status" value="1"/>
</dbReference>
<name>A0A0C3IL59_PISTI</name>
<dbReference type="GO" id="GO:0005524">
    <property type="term" value="F:ATP binding"/>
    <property type="evidence" value="ECO:0007669"/>
    <property type="project" value="UniProtKB-UniRule"/>
</dbReference>
<evidence type="ECO:0000256" key="4">
    <source>
        <dbReference type="RuleBase" id="RU000304"/>
    </source>
</evidence>
<evidence type="ECO:0000256" key="3">
    <source>
        <dbReference type="PROSITE-ProRule" id="PRU10141"/>
    </source>
</evidence>
<evidence type="ECO:0000313" key="7">
    <source>
        <dbReference type="EMBL" id="KIN97712.1"/>
    </source>
</evidence>
<dbReference type="PROSITE" id="PS00107">
    <property type="entry name" value="PROTEIN_KINASE_ATP"/>
    <property type="match status" value="1"/>
</dbReference>
<proteinExistence type="inferred from homology"/>
<feature type="binding site" evidence="3">
    <location>
        <position position="145"/>
    </location>
    <ligand>
        <name>ATP</name>
        <dbReference type="ChEBI" id="CHEBI:30616"/>
    </ligand>
</feature>
<dbReference type="InterPro" id="IPR008271">
    <property type="entry name" value="Ser/Thr_kinase_AS"/>
</dbReference>
<comment type="similarity">
    <text evidence="4">Belongs to the protein kinase superfamily.</text>
</comment>
<dbReference type="GO" id="GO:0004674">
    <property type="term" value="F:protein serine/threonine kinase activity"/>
    <property type="evidence" value="ECO:0007669"/>
    <property type="project" value="UniProtKB-KW"/>
</dbReference>
<protein>
    <recommendedName>
        <fullName evidence="6">Protein kinase domain-containing protein</fullName>
    </recommendedName>
</protein>
<dbReference type="InterPro" id="IPR011009">
    <property type="entry name" value="Kinase-like_dom_sf"/>
</dbReference>
<dbReference type="Pfam" id="PF00069">
    <property type="entry name" value="Pkinase"/>
    <property type="match status" value="2"/>
</dbReference>
<dbReference type="Proteomes" id="UP000054217">
    <property type="component" value="Unassembled WGS sequence"/>
</dbReference>
<keyword evidence="8" id="KW-1185">Reference proteome</keyword>
<dbReference type="HOGENOM" id="CLU_000288_63_57_1"/>
<feature type="region of interest" description="Disordered" evidence="5">
    <location>
        <begin position="46"/>
        <end position="82"/>
    </location>
</feature>
<keyword evidence="1 3" id="KW-0547">Nucleotide-binding</keyword>
<accession>A0A0C3IL59</accession>
<dbReference type="InterPro" id="IPR000719">
    <property type="entry name" value="Prot_kinase_dom"/>
</dbReference>
<dbReference type="AlphaFoldDB" id="A0A0C3IL59"/>
<dbReference type="InParanoid" id="A0A0C3IL59"/>
<dbReference type="PROSITE" id="PS50011">
    <property type="entry name" value="PROTEIN_KINASE_DOM"/>
    <property type="match status" value="1"/>
</dbReference>
<keyword evidence="2 3" id="KW-0067">ATP-binding</keyword>
<reference evidence="8" key="2">
    <citation type="submission" date="2015-01" db="EMBL/GenBank/DDBJ databases">
        <title>Evolutionary Origins and Diversification of the Mycorrhizal Mutualists.</title>
        <authorList>
            <consortium name="DOE Joint Genome Institute"/>
            <consortium name="Mycorrhizal Genomics Consortium"/>
            <person name="Kohler A."/>
            <person name="Kuo A."/>
            <person name="Nagy L.G."/>
            <person name="Floudas D."/>
            <person name="Copeland A."/>
            <person name="Barry K.W."/>
            <person name="Cichocki N."/>
            <person name="Veneault-Fourrey C."/>
            <person name="LaButti K."/>
            <person name="Lindquist E.A."/>
            <person name="Lipzen A."/>
            <person name="Lundell T."/>
            <person name="Morin E."/>
            <person name="Murat C."/>
            <person name="Riley R."/>
            <person name="Ohm R."/>
            <person name="Sun H."/>
            <person name="Tunlid A."/>
            <person name="Henrissat B."/>
            <person name="Grigoriev I.V."/>
            <person name="Hibbett D.S."/>
            <person name="Martin F."/>
        </authorList>
    </citation>
    <scope>NUCLEOTIDE SEQUENCE [LARGE SCALE GENOMIC DNA]</scope>
    <source>
        <strain evidence="8">Marx 270</strain>
    </source>
</reference>
<dbReference type="PANTHER" id="PTHR24346">
    <property type="entry name" value="MAP/MICROTUBULE AFFINITY-REGULATING KINASE"/>
    <property type="match status" value="1"/>
</dbReference>
<gene>
    <name evidence="7" type="ORF">M404DRAFT_159821</name>
</gene>
<dbReference type="PANTHER" id="PTHR24346:SF76">
    <property type="entry name" value="NON-SPECIFIC SERINE_THREONINE PROTEIN KINASE"/>
    <property type="match status" value="1"/>
</dbReference>
<feature type="non-terminal residue" evidence="7">
    <location>
        <position position="441"/>
    </location>
</feature>
<dbReference type="GO" id="GO:0005737">
    <property type="term" value="C:cytoplasm"/>
    <property type="evidence" value="ECO:0007669"/>
    <property type="project" value="TreeGrafter"/>
</dbReference>
<dbReference type="STRING" id="870435.A0A0C3IL59"/>
<dbReference type="SMART" id="SM00220">
    <property type="entry name" value="S_TKc"/>
    <property type="match status" value="1"/>
</dbReference>
<feature type="domain" description="Protein kinase" evidence="6">
    <location>
        <begin position="117"/>
        <end position="437"/>
    </location>
</feature>
<dbReference type="SUPFAM" id="SSF56112">
    <property type="entry name" value="Protein kinase-like (PK-like)"/>
    <property type="match status" value="1"/>
</dbReference>